<dbReference type="Proteomes" id="UP000054166">
    <property type="component" value="Unassembled WGS sequence"/>
</dbReference>
<evidence type="ECO:0000256" key="1">
    <source>
        <dbReference type="SAM" id="MobiDB-lite"/>
    </source>
</evidence>
<dbReference type="AlphaFoldDB" id="A0A0C3CNT4"/>
<proteinExistence type="predicted"/>
<accession>A0A0C3CNT4</accession>
<evidence type="ECO:0000313" key="3">
    <source>
        <dbReference type="Proteomes" id="UP000054166"/>
    </source>
</evidence>
<feature type="region of interest" description="Disordered" evidence="1">
    <location>
        <begin position="1"/>
        <end position="26"/>
    </location>
</feature>
<name>A0A0C3CNT4_PILCF</name>
<organism evidence="2 3">
    <name type="scientific">Piloderma croceum (strain F 1598)</name>
    <dbReference type="NCBI Taxonomy" id="765440"/>
    <lineage>
        <taxon>Eukaryota</taxon>
        <taxon>Fungi</taxon>
        <taxon>Dikarya</taxon>
        <taxon>Basidiomycota</taxon>
        <taxon>Agaricomycotina</taxon>
        <taxon>Agaricomycetes</taxon>
        <taxon>Agaricomycetidae</taxon>
        <taxon>Atheliales</taxon>
        <taxon>Atheliaceae</taxon>
        <taxon>Piloderma</taxon>
    </lineage>
</organism>
<reference evidence="2 3" key="1">
    <citation type="submission" date="2014-04" db="EMBL/GenBank/DDBJ databases">
        <authorList>
            <consortium name="DOE Joint Genome Institute"/>
            <person name="Kuo A."/>
            <person name="Tarkka M."/>
            <person name="Buscot F."/>
            <person name="Kohler A."/>
            <person name="Nagy L.G."/>
            <person name="Floudas D."/>
            <person name="Copeland A."/>
            <person name="Barry K.W."/>
            <person name="Cichocki N."/>
            <person name="Veneault-Fourrey C."/>
            <person name="LaButti K."/>
            <person name="Lindquist E.A."/>
            <person name="Lipzen A."/>
            <person name="Lundell T."/>
            <person name="Morin E."/>
            <person name="Murat C."/>
            <person name="Sun H."/>
            <person name="Tunlid A."/>
            <person name="Henrissat B."/>
            <person name="Grigoriev I.V."/>
            <person name="Hibbett D.S."/>
            <person name="Martin F."/>
            <person name="Nordberg H.P."/>
            <person name="Cantor M.N."/>
            <person name="Hua S.X."/>
        </authorList>
    </citation>
    <scope>NUCLEOTIDE SEQUENCE [LARGE SCALE GENOMIC DNA]</scope>
    <source>
        <strain evidence="2 3">F 1598</strain>
    </source>
</reference>
<dbReference type="InParanoid" id="A0A0C3CNT4"/>
<dbReference type="EMBL" id="KN832971">
    <property type="protein sequence ID" value="KIM91397.1"/>
    <property type="molecule type" value="Genomic_DNA"/>
</dbReference>
<evidence type="ECO:0000313" key="2">
    <source>
        <dbReference type="EMBL" id="KIM91397.1"/>
    </source>
</evidence>
<sequence length="83" mass="9351">MRTSAQPAPTRESHRHQKPIPPSNFPTLQRHSIMISASIVVINGVICARPRQGHSIDKNRLVETVIGGLWMYESRLRPVEDPS</sequence>
<dbReference type="HOGENOM" id="CLU_2549250_0_0_1"/>
<keyword evidence="3" id="KW-1185">Reference proteome</keyword>
<gene>
    <name evidence="2" type="ORF">PILCRDRAFT_810676</name>
</gene>
<protein>
    <submittedName>
        <fullName evidence="2">Uncharacterized protein</fullName>
    </submittedName>
</protein>
<reference evidence="3" key="2">
    <citation type="submission" date="2015-01" db="EMBL/GenBank/DDBJ databases">
        <title>Evolutionary Origins and Diversification of the Mycorrhizal Mutualists.</title>
        <authorList>
            <consortium name="DOE Joint Genome Institute"/>
            <consortium name="Mycorrhizal Genomics Consortium"/>
            <person name="Kohler A."/>
            <person name="Kuo A."/>
            <person name="Nagy L.G."/>
            <person name="Floudas D."/>
            <person name="Copeland A."/>
            <person name="Barry K.W."/>
            <person name="Cichocki N."/>
            <person name="Veneault-Fourrey C."/>
            <person name="LaButti K."/>
            <person name="Lindquist E.A."/>
            <person name="Lipzen A."/>
            <person name="Lundell T."/>
            <person name="Morin E."/>
            <person name="Murat C."/>
            <person name="Riley R."/>
            <person name="Ohm R."/>
            <person name="Sun H."/>
            <person name="Tunlid A."/>
            <person name="Henrissat B."/>
            <person name="Grigoriev I.V."/>
            <person name="Hibbett D.S."/>
            <person name="Martin F."/>
        </authorList>
    </citation>
    <scope>NUCLEOTIDE SEQUENCE [LARGE SCALE GENOMIC DNA]</scope>
    <source>
        <strain evidence="3">F 1598</strain>
    </source>
</reference>
<feature type="non-terminal residue" evidence="2">
    <location>
        <position position="83"/>
    </location>
</feature>